<keyword evidence="2" id="KW-1185">Reference proteome</keyword>
<name>A0A558BSW5_9BACT</name>
<evidence type="ECO:0000313" key="2">
    <source>
        <dbReference type="Proteomes" id="UP000317624"/>
    </source>
</evidence>
<protein>
    <submittedName>
        <fullName evidence="1">Phage portal protein</fullName>
    </submittedName>
</protein>
<accession>A0A558BSW5</accession>
<dbReference type="NCBIfam" id="TIGR01537">
    <property type="entry name" value="portal_HK97"/>
    <property type="match status" value="1"/>
</dbReference>
<proteinExistence type="predicted"/>
<reference evidence="1 2" key="1">
    <citation type="submission" date="2019-07" db="EMBL/GenBank/DDBJ databases">
        <title>Hymenobacter sp. straun FUR1 Genome sequencing and assembly.</title>
        <authorList>
            <person name="Chhetri G."/>
        </authorList>
    </citation>
    <scope>NUCLEOTIDE SEQUENCE [LARGE SCALE GENOMIC DNA]</scope>
    <source>
        <strain evidence="1 2">Fur1</strain>
    </source>
</reference>
<comment type="caution">
    <text evidence="1">The sequence shown here is derived from an EMBL/GenBank/DDBJ whole genome shotgun (WGS) entry which is preliminary data.</text>
</comment>
<dbReference type="OrthoDB" id="9765386at2"/>
<dbReference type="InterPro" id="IPR006427">
    <property type="entry name" value="Portal_HK97"/>
</dbReference>
<sequence length="439" mass="48658">MSFWSNPFARSTATPLLAAVSAEREARTTGATIDTQESNARLIALLGMGSQTSSAGVVVNERTALSFAAVWACVLAISQDIAALPCQLYRDIPSGGKEKVYGHPASRLLNLQASPLQNAMPHRMAMMATVLLHGNAYALIDEGPRYRPDALLYKHPRQTEVRESNGRLYYRFWGDPRTYQDYQVIHLRGLVLDENGIMGLSVLAAHRENLGTGLAAQRAGAQFYANGARLSGVLETPNTFKDGTASARIRADWQAIYGGTENAGKVAVLENGLTFKSVSMPPADAQFLETRKFTRQEVCSIFRVPLHKIQDLERSTNNNIEQQGLDYTTNTLQPWLVNIEQEYRLKLLRDSEVETHYWRHNLNALLRADASARATFYGKMTDIGVMSINEVRELEDMNGIGAEGDRRFVQVNRMPLDKVDEVISKNSKPATGTPPDEQA</sequence>
<dbReference type="RefSeq" id="WP_144850677.1">
    <property type="nucleotide sequence ID" value="NZ_VMRJ01000004.1"/>
</dbReference>
<dbReference type="InterPro" id="IPR006944">
    <property type="entry name" value="Phage/GTA_portal"/>
</dbReference>
<organism evidence="1 2">
    <name type="scientific">Hymenobacter setariae</name>
    <dbReference type="NCBI Taxonomy" id="2594794"/>
    <lineage>
        <taxon>Bacteria</taxon>
        <taxon>Pseudomonadati</taxon>
        <taxon>Bacteroidota</taxon>
        <taxon>Cytophagia</taxon>
        <taxon>Cytophagales</taxon>
        <taxon>Hymenobacteraceae</taxon>
        <taxon>Hymenobacter</taxon>
    </lineage>
</organism>
<gene>
    <name evidence="1" type="ORF">FNT36_18465</name>
</gene>
<dbReference type="Proteomes" id="UP000317624">
    <property type="component" value="Unassembled WGS sequence"/>
</dbReference>
<evidence type="ECO:0000313" key="1">
    <source>
        <dbReference type="EMBL" id="TVT39626.1"/>
    </source>
</evidence>
<dbReference type="AlphaFoldDB" id="A0A558BSW5"/>
<dbReference type="EMBL" id="VMRJ01000004">
    <property type="protein sequence ID" value="TVT39626.1"/>
    <property type="molecule type" value="Genomic_DNA"/>
</dbReference>
<dbReference type="Pfam" id="PF04860">
    <property type="entry name" value="Phage_portal"/>
    <property type="match status" value="1"/>
</dbReference>